<keyword evidence="2" id="KW-1185">Reference proteome</keyword>
<name>A0AAE0FKR3_9CHLO</name>
<gene>
    <name evidence="1" type="ORF">CYMTET_29701</name>
</gene>
<dbReference type="AlphaFoldDB" id="A0AAE0FKR3"/>
<comment type="caution">
    <text evidence="1">The sequence shown here is derived from an EMBL/GenBank/DDBJ whole genome shotgun (WGS) entry which is preliminary data.</text>
</comment>
<sequence length="147" mass="16479">MALRFSYFLSQAVYNSRENVNSNIDAVAIARTVFSVLTGAEETVLTNINLRGESMTDEEAEQNQKFWDENIRAIVKLQFSPLNAGVLRGKQYWNMVALLKAIVKVGQTNASEAMWSKAQMTASEAIVVEWARMTASEAIPVEWADDR</sequence>
<dbReference type="EMBL" id="LGRX02016935">
    <property type="protein sequence ID" value="KAK3261388.1"/>
    <property type="molecule type" value="Genomic_DNA"/>
</dbReference>
<proteinExistence type="predicted"/>
<evidence type="ECO:0000313" key="2">
    <source>
        <dbReference type="Proteomes" id="UP001190700"/>
    </source>
</evidence>
<protein>
    <submittedName>
        <fullName evidence="1">Uncharacterized protein</fullName>
    </submittedName>
</protein>
<accession>A0AAE0FKR3</accession>
<organism evidence="1 2">
    <name type="scientific">Cymbomonas tetramitiformis</name>
    <dbReference type="NCBI Taxonomy" id="36881"/>
    <lineage>
        <taxon>Eukaryota</taxon>
        <taxon>Viridiplantae</taxon>
        <taxon>Chlorophyta</taxon>
        <taxon>Pyramimonadophyceae</taxon>
        <taxon>Pyramimonadales</taxon>
        <taxon>Pyramimonadaceae</taxon>
        <taxon>Cymbomonas</taxon>
    </lineage>
</organism>
<evidence type="ECO:0000313" key="1">
    <source>
        <dbReference type="EMBL" id="KAK3261388.1"/>
    </source>
</evidence>
<reference evidence="1 2" key="1">
    <citation type="journal article" date="2015" name="Genome Biol. Evol.">
        <title>Comparative Genomics of a Bacterivorous Green Alga Reveals Evolutionary Causalities and Consequences of Phago-Mixotrophic Mode of Nutrition.</title>
        <authorList>
            <person name="Burns J.A."/>
            <person name="Paasch A."/>
            <person name="Narechania A."/>
            <person name="Kim E."/>
        </authorList>
    </citation>
    <scope>NUCLEOTIDE SEQUENCE [LARGE SCALE GENOMIC DNA]</scope>
    <source>
        <strain evidence="1 2">PLY_AMNH</strain>
    </source>
</reference>
<dbReference type="Proteomes" id="UP001190700">
    <property type="component" value="Unassembled WGS sequence"/>
</dbReference>